<reference evidence="1 2" key="1">
    <citation type="journal article" date="2022" name="Microbiol. Resour. Announc.">
        <title>Complete Genome Sequence of Mesorhizobium ciceri Strain R30, a Rhizobium Used as a Commercial Inoculant for Chickpea in Argentina.</title>
        <authorList>
            <person name="Foresto E."/>
            <person name="Revale S."/>
            <person name="Primo E."/>
            <person name="Nievas F."/>
            <person name="Carezzano E."/>
            <person name="Puente M."/>
            <person name="Alzari P."/>
            <person name="Mart M."/>
            <person name="Ben-Assaya M."/>
            <person name="Mornico D."/>
            <person name="Santoro M."/>
            <person name="Mart F."/>
            <person name="Giordano W."/>
            <person name="Bogino P."/>
        </authorList>
    </citation>
    <scope>NUCLEOTIDE SEQUENCE [LARGE SCALE GENOMIC DNA]</scope>
    <source>
        <strain evidence="1 2">R30</strain>
    </source>
</reference>
<dbReference type="EMBL" id="CP088147">
    <property type="protein sequence ID" value="UTU49836.1"/>
    <property type="molecule type" value="Genomic_DNA"/>
</dbReference>
<dbReference type="Proteomes" id="UP001060070">
    <property type="component" value="Chromosome"/>
</dbReference>
<evidence type="ECO:0000313" key="2">
    <source>
        <dbReference type="Proteomes" id="UP001060070"/>
    </source>
</evidence>
<name>A0AB38T5P2_9HYPH</name>
<dbReference type="RefSeq" id="WP_024505501.1">
    <property type="nucleotide sequence ID" value="NZ_CP088147.1"/>
</dbReference>
<evidence type="ECO:0000313" key="1">
    <source>
        <dbReference type="EMBL" id="UTU49836.1"/>
    </source>
</evidence>
<gene>
    <name evidence="1" type="ORF">LRP29_20340</name>
</gene>
<protein>
    <submittedName>
        <fullName evidence="1">Uncharacterized protein</fullName>
    </submittedName>
</protein>
<sequence length="80" mass="9037">MARSKPSKQLSQAEIERFLVAAEALHLSIIKPFISPHCDHYRATHVLHEVLLNTVRQVTGKEVEFIQWHTTGPVRPAAAE</sequence>
<accession>A0AB38T5P2</accession>
<keyword evidence="2" id="KW-1185">Reference proteome</keyword>
<dbReference type="AlphaFoldDB" id="A0AB38T5P2"/>
<organism evidence="1 2">
    <name type="scientific">Mesorhizobium ciceri</name>
    <dbReference type="NCBI Taxonomy" id="39645"/>
    <lineage>
        <taxon>Bacteria</taxon>
        <taxon>Pseudomonadati</taxon>
        <taxon>Pseudomonadota</taxon>
        <taxon>Alphaproteobacteria</taxon>
        <taxon>Hyphomicrobiales</taxon>
        <taxon>Phyllobacteriaceae</taxon>
        <taxon>Mesorhizobium</taxon>
    </lineage>
</organism>
<proteinExistence type="predicted"/>